<dbReference type="InterPro" id="IPR036116">
    <property type="entry name" value="FN3_sf"/>
</dbReference>
<dbReference type="SMART" id="SM00060">
    <property type="entry name" value="FN3"/>
    <property type="match status" value="1"/>
</dbReference>
<keyword evidence="1 4" id="KW-0645">Protease</keyword>
<keyword evidence="3 4" id="KW-0720">Serine protease</keyword>
<feature type="active site" description="Charge relay system" evidence="4">
    <location>
        <position position="263"/>
    </location>
</feature>
<accession>A0AAX1NFW3</accession>
<dbReference type="KEGG" id="fya:KMW28_22825"/>
<comment type="similarity">
    <text evidence="4">Belongs to the peptidase S8 family.</text>
</comment>
<dbReference type="InterPro" id="IPR000209">
    <property type="entry name" value="Peptidase_S8/S53_dom"/>
</dbReference>
<organism evidence="7 8">
    <name type="scientific">Flammeovirga yaeyamensis</name>
    <dbReference type="NCBI Taxonomy" id="367791"/>
    <lineage>
        <taxon>Bacteria</taxon>
        <taxon>Pseudomonadati</taxon>
        <taxon>Bacteroidota</taxon>
        <taxon>Cytophagia</taxon>
        <taxon>Cytophagales</taxon>
        <taxon>Flammeovirgaceae</taxon>
        <taxon>Flammeovirga</taxon>
    </lineage>
</organism>
<keyword evidence="5" id="KW-0732">Signal</keyword>
<dbReference type="GO" id="GO:0016020">
    <property type="term" value="C:membrane"/>
    <property type="evidence" value="ECO:0007669"/>
    <property type="project" value="TreeGrafter"/>
</dbReference>
<dbReference type="InterPro" id="IPR015500">
    <property type="entry name" value="Peptidase_S8_subtilisin-rel"/>
</dbReference>
<dbReference type="Gene3D" id="2.60.40.10">
    <property type="entry name" value="Immunoglobulins"/>
    <property type="match status" value="2"/>
</dbReference>
<protein>
    <submittedName>
        <fullName evidence="7">S8 family serine peptidase</fullName>
    </submittedName>
</protein>
<dbReference type="Pfam" id="PF00082">
    <property type="entry name" value="Peptidase_S8"/>
    <property type="match status" value="1"/>
</dbReference>
<evidence type="ECO:0000256" key="2">
    <source>
        <dbReference type="ARBA" id="ARBA00022801"/>
    </source>
</evidence>
<keyword evidence="2 4" id="KW-0378">Hydrolase</keyword>
<feature type="active site" description="Charge relay system" evidence="4">
    <location>
        <position position="440"/>
    </location>
</feature>
<dbReference type="Pfam" id="PF18962">
    <property type="entry name" value="Por_Secre_tail"/>
    <property type="match status" value="1"/>
</dbReference>
<dbReference type="PRINTS" id="PR00723">
    <property type="entry name" value="SUBTILISIN"/>
</dbReference>
<dbReference type="PROSITE" id="PS00138">
    <property type="entry name" value="SUBTILASE_SER"/>
    <property type="match status" value="1"/>
</dbReference>
<feature type="domain" description="Fibronectin type-III" evidence="6">
    <location>
        <begin position="510"/>
        <end position="611"/>
    </location>
</feature>
<dbReference type="GO" id="GO:0016485">
    <property type="term" value="P:protein processing"/>
    <property type="evidence" value="ECO:0007669"/>
    <property type="project" value="TreeGrafter"/>
</dbReference>
<dbReference type="PANTHER" id="PTHR42884">
    <property type="entry name" value="PROPROTEIN CONVERTASE SUBTILISIN/KEXIN-RELATED"/>
    <property type="match status" value="1"/>
</dbReference>
<feature type="chain" id="PRO_5043791199" evidence="5">
    <location>
        <begin position="23"/>
        <end position="2552"/>
    </location>
</feature>
<dbReference type="SUPFAM" id="SSF49265">
    <property type="entry name" value="Fibronectin type III"/>
    <property type="match status" value="1"/>
</dbReference>
<reference evidence="7 8" key="1">
    <citation type="submission" date="2021-05" db="EMBL/GenBank/DDBJ databases">
        <title>Comparative genomic studies on the polysaccharide-degrading batcterial strains of the Flammeovirga genus.</title>
        <authorList>
            <person name="Zewei F."/>
            <person name="Zheng Z."/>
            <person name="Yu L."/>
            <person name="Ruyue G."/>
            <person name="Yanhong M."/>
            <person name="Yuanyuan C."/>
            <person name="Jingyan G."/>
            <person name="Wenjun H."/>
        </authorList>
    </citation>
    <scope>NUCLEOTIDE SEQUENCE [LARGE SCALE GENOMIC DNA]</scope>
    <source>
        <strain evidence="7 8">NBRC:100898</strain>
    </source>
</reference>
<evidence type="ECO:0000313" key="8">
    <source>
        <dbReference type="Proteomes" id="UP000678679"/>
    </source>
</evidence>
<evidence type="ECO:0000256" key="4">
    <source>
        <dbReference type="PROSITE-ProRule" id="PRU01240"/>
    </source>
</evidence>
<dbReference type="PROSITE" id="PS00137">
    <property type="entry name" value="SUBTILASE_HIS"/>
    <property type="match status" value="1"/>
</dbReference>
<keyword evidence="8" id="KW-1185">Reference proteome</keyword>
<dbReference type="Pfam" id="PF00041">
    <property type="entry name" value="fn3"/>
    <property type="match status" value="1"/>
</dbReference>
<evidence type="ECO:0000256" key="3">
    <source>
        <dbReference type="ARBA" id="ARBA00022825"/>
    </source>
</evidence>
<feature type="signal peptide" evidence="5">
    <location>
        <begin position="1"/>
        <end position="22"/>
    </location>
</feature>
<evidence type="ECO:0000313" key="7">
    <source>
        <dbReference type="EMBL" id="QWG05258.1"/>
    </source>
</evidence>
<evidence type="ECO:0000259" key="6">
    <source>
        <dbReference type="PROSITE" id="PS50853"/>
    </source>
</evidence>
<dbReference type="SUPFAM" id="SSF52743">
    <property type="entry name" value="Subtilisin-like"/>
    <property type="match status" value="1"/>
</dbReference>
<dbReference type="RefSeq" id="WP_215585953.1">
    <property type="nucleotide sequence ID" value="NZ_CP076133.1"/>
</dbReference>
<dbReference type="PANTHER" id="PTHR42884:SF14">
    <property type="entry name" value="NEUROENDOCRINE CONVERTASE 1"/>
    <property type="match status" value="1"/>
</dbReference>
<dbReference type="PROSITE" id="PS51892">
    <property type="entry name" value="SUBTILASE"/>
    <property type="match status" value="1"/>
</dbReference>
<feature type="active site" description="Charge relay system" evidence="4">
    <location>
        <position position="208"/>
    </location>
</feature>
<dbReference type="InterPro" id="IPR003961">
    <property type="entry name" value="FN3_dom"/>
</dbReference>
<dbReference type="PROSITE" id="PS50853">
    <property type="entry name" value="FN3"/>
    <property type="match status" value="1"/>
</dbReference>
<dbReference type="InterPro" id="IPR013783">
    <property type="entry name" value="Ig-like_fold"/>
</dbReference>
<dbReference type="GO" id="GO:0004252">
    <property type="term" value="F:serine-type endopeptidase activity"/>
    <property type="evidence" value="ECO:0007669"/>
    <property type="project" value="UniProtKB-UniRule"/>
</dbReference>
<gene>
    <name evidence="7" type="ORF">KMW28_22825</name>
</gene>
<sequence length="2552" mass="281400">MKKLHLLAILLLLSAVGLQVKAQQMPGVMSFNQKGEAQGYIRVKFKPQVQTTLQIAPMNALGVSKLGIADFDAVAQQYHAHNMKRVFPFDARFEHKLQRHGLHLWYDVEVDANVSPQQVVESFKHVADVELAEVRLEKHIIGKGSATVVQPEAFNEEGPTTNDPLFDQQWHYHNTGDRSGWLPESSIQLLEAWKITQGTSNVIVSVHDEGVDTDHEDLRPNLWINEAEMNGEAGVDDDGNGYVDDYYGYNFAFDRGELDPQEHGTHVAGTIGAVTNNGKGVAGIAGGTGNGDGVRIMPLQIIGGPNNNTAASFIYAANNGAVISQNSWGYTQAGAYEQAVLDAIDYFIEEAGDYEGTPMKGGIVIFASGNSDIDAQMYPGYYSKVMAVAATGPSKKKAYYSNYGEWIDITAPGGDLTYGNQDAVLSTLPNNQYGFLQGTSMACPHVSGTAALILSAMGGDHMTPDILWNQLVASSRNIDDDNFGFTGKLGAGLLDAGLAVIENQGDAPNAITDLMITGASNNFVRLSWTVPTDEDDGAPSKFEILYNEGEDVTESATSMIVFSDSAANTTYEYELYGLEDKTTYAFTVIAYDRWGNTSEISNQIVGTTNLGPEIETTASWTTINVYADESMTATHQHIIKNNADGILKWKGKVRNTYQYKSSSYSVPTVGTVQSTPRNMAFDKQEKVEVYSTKEDPSVLQPYENKYKEYVSSIYASMVVGEEDLSLSNSTASAFIITEEEGFNLTEVEVYLGDITSGEAVVEVYRGPILSQAEKVLSKGIDSKSQGLKRVQAEGNEHIFFPEGEVMWIVTKVPAGNQYPIGINNSNEIEDSEFYQWMSFDDGKTWQPINSAFGFGGYSFCVAGVSKDPHYGNFITMNPESGEINGVGEQEITFTVDISKMPGGYVNMNAIFESNDTQNPEVRSPYSVYAYNHESNIITPNIVEVGGVQIGYEKDFIVALNNFGYGGESGINVDLTTLEGTNFSMPSAQSWDISSGRKWFGSLNPRATVDLELRYTPTVGGNDNAVVRLYNSSGWEHTFAVTGFGIEPSEIDVAPEQITYTHTIGESGNGSVTITNAGNFPLEFIIPKYSSETSDNDHQFGYSWERIDTDAPETEDWKWDELVGAEDVIDYTPEFKANPFLDFVKVDLGFQFPFYDTLLTEMYLSHVGMIAVDEKDPVNGSFGSLLGRSFTSNGYIAFLYEYMDWGLNSKILYKKFDDRVVAQYEQMLPKQANGRSDIPMTFQIALYYNGNIEMRYKDMGWGNATATDPFVGIESPDKQDGFYIYEFIRKPEKLFEDDYTEVMVKVNHPGPNIIHNLSKTEGLVPVGSSVEITYDVQTEDLVEGLNTQNIAIISNDPIQPIAHFTVNVDIIDGGVSNIETSSKDVNLGSIYRTADVVHNINFVNNGSALIDFTSTVIDGGIDSKFSVDKSVFQLLPRLGTTVKVALDTEEVGTYSEIITFNDADGGTHVFNITATIIDEPQIELDTTPMDITLAAGEKTTVNVTVSNANGNADLEVLPNGAVWMYETTAEAMDVAPLKDFTYAWRDNKKQLDGLIDPNAPVFQWEAIDETWEKVTVQDTYMLWEPYDLPFTFDFWEEGYDKIWIGYNGIMTFTEPTVPSPLFSIEIPNAEEEPHNFIASLWSLTGEDYYDEHPLKGIWVKHDEEKIIITYNRYIHNWGFLGGYVSAQTILYKKGTIKTQYKTIDQEAVEIFNKYFTLGLENKDGTDGVVNNFYLPYITDGLAVEYTPAKKTVIPAGEEKTFTFTVDATDLLGGTYNHNLSFTNKTPGKENITIPVTLTVNGSAEFAWQEDVIDLGDIVYTENMWLQPEFTLHNNGTGDLYFNKESIVADAALNLELFTQVIVEDTGLEEGPHQWYNWETIFKWKEICDGPVIWGGCLGDLITVEGEYHYLPPMLAPKTEVLARVTLMPQTAGAYEKVIKYVVGEEEKTLTIKANFYEPAKFAMENVIDLHVDAVTADHQETMDITFNNTEGKSILDWEVMIEFIASGFAPKEEITAFATNSSTRIASVDAPVIPQVYNGINEADYHQVLSYDDHTSPSNSIGFGNASLTTITKFVAPVEGFKLSDVTTWFTPKGTISEGDIIVTILTGSIDNPVELASESFTMNFTEMEETGGLVNFELSEDITFFNGDNIFVGITYPEGVAYPQGVARVEERIAGTFFVPTSNGWEDLTATAQFEKSAYMVRLMSKEAIDGSWLSISESEGQTAMGEETTLSLSFDAAFNRGRKDVAAKVTILTNDPNHEGTSFYASMHTNQGPIFTTEMDAYSLLENDTLVIKVGMHDEEGDEFTTEVMNLGDMGTTSIEGDTLTITLTPNFDMSGNYELIVKGEDAHGAVSEKSIALEVIDVNRAPIAFDMEAMELATGDVYYIDPSELFMDEDGDELTYQVADNGNGVLIAGLADGQFVLSSLKEGVSDVAFMATDPSGLSAIITVDVTVGNSDDITSIDPSEANNGLQVYPNPVNTKTTFEWDMPQNGVVTVVLHNLQGQQVDLVELGQLSSGHQKMDYDAEQLSRGVYIYSLIINGELTSFGKIIKQ</sequence>
<dbReference type="EMBL" id="CP076133">
    <property type="protein sequence ID" value="QWG05258.1"/>
    <property type="molecule type" value="Genomic_DNA"/>
</dbReference>
<dbReference type="InterPro" id="IPR022398">
    <property type="entry name" value="Peptidase_S8_His-AS"/>
</dbReference>
<dbReference type="InterPro" id="IPR026444">
    <property type="entry name" value="Secre_tail"/>
</dbReference>
<dbReference type="CDD" id="cd00063">
    <property type="entry name" value="FN3"/>
    <property type="match status" value="1"/>
</dbReference>
<dbReference type="InterPro" id="IPR023828">
    <property type="entry name" value="Peptidase_S8_Ser-AS"/>
</dbReference>
<dbReference type="NCBIfam" id="TIGR04183">
    <property type="entry name" value="Por_Secre_tail"/>
    <property type="match status" value="1"/>
</dbReference>
<dbReference type="Gene3D" id="3.40.50.200">
    <property type="entry name" value="Peptidase S8/S53 domain"/>
    <property type="match status" value="1"/>
</dbReference>
<proteinExistence type="inferred from homology"/>
<dbReference type="InterPro" id="IPR036852">
    <property type="entry name" value="Peptidase_S8/S53_dom_sf"/>
</dbReference>
<evidence type="ECO:0000256" key="5">
    <source>
        <dbReference type="SAM" id="SignalP"/>
    </source>
</evidence>
<name>A0AAX1NFW3_9BACT</name>
<dbReference type="Proteomes" id="UP000678679">
    <property type="component" value="Chromosome 2"/>
</dbReference>
<evidence type="ECO:0000256" key="1">
    <source>
        <dbReference type="ARBA" id="ARBA00022670"/>
    </source>
</evidence>